<keyword evidence="2" id="KW-1185">Reference proteome</keyword>
<dbReference type="KEGG" id="kyr:CVV65_13575"/>
<reference evidence="2" key="1">
    <citation type="submission" date="2017-11" db="EMBL/GenBank/DDBJ databases">
        <title>Complete Genome Sequence of Kyrpidia sp. Strain EA-1, a thermophilic, hydrogen-oxidizing Bacterium, isolated from the Azores.</title>
        <authorList>
            <person name="Reiner J.E."/>
            <person name="Lapp C.J."/>
            <person name="Bunk B."/>
            <person name="Gescher J."/>
        </authorList>
    </citation>
    <scope>NUCLEOTIDE SEQUENCE [LARGE SCALE GENOMIC DNA]</scope>
    <source>
        <strain evidence="2">EA-1</strain>
    </source>
</reference>
<dbReference type="EMBL" id="CP024955">
    <property type="protein sequence ID" value="ATY85829.1"/>
    <property type="molecule type" value="Genomic_DNA"/>
</dbReference>
<dbReference type="Proteomes" id="UP000231932">
    <property type="component" value="Chromosome"/>
</dbReference>
<evidence type="ECO:0000313" key="1">
    <source>
        <dbReference type="EMBL" id="ATY85829.1"/>
    </source>
</evidence>
<dbReference type="AlphaFoldDB" id="A0A2K8N920"/>
<evidence type="ECO:0008006" key="3">
    <source>
        <dbReference type="Google" id="ProtNLM"/>
    </source>
</evidence>
<proteinExistence type="predicted"/>
<organism evidence="1 2">
    <name type="scientific">Kyrpidia spormannii</name>
    <dbReference type="NCBI Taxonomy" id="2055160"/>
    <lineage>
        <taxon>Bacteria</taxon>
        <taxon>Bacillati</taxon>
        <taxon>Bacillota</taxon>
        <taxon>Bacilli</taxon>
        <taxon>Bacillales</taxon>
        <taxon>Alicyclobacillaceae</taxon>
        <taxon>Kyrpidia</taxon>
    </lineage>
</organism>
<gene>
    <name evidence="1" type="ORF">CVV65_13575</name>
</gene>
<accession>A0A2K8N920</accession>
<evidence type="ECO:0000313" key="2">
    <source>
        <dbReference type="Proteomes" id="UP000231932"/>
    </source>
</evidence>
<protein>
    <recommendedName>
        <fullName evidence="3">DNA-binding protein</fullName>
    </recommendedName>
</protein>
<sequence length="78" mass="9405">MNTFNEEYVTTNEFARLLGVSVPWFRQIQRGNFKGPKPPEPAVKMSKLYLWKKEDAEAYAEKYRRYKERMNHWEASES</sequence>
<name>A0A2K8N920_9BACL</name>